<feature type="compositionally biased region" description="Basic residues" evidence="2">
    <location>
        <begin position="106"/>
        <end position="120"/>
    </location>
</feature>
<dbReference type="SMART" id="SM00199">
    <property type="entry name" value="SCY"/>
    <property type="match status" value="1"/>
</dbReference>
<organism evidence="5 6">
    <name type="scientific">Culter alburnus</name>
    <name type="common">Topmouth culter</name>
    <dbReference type="NCBI Taxonomy" id="194366"/>
    <lineage>
        <taxon>Eukaryota</taxon>
        <taxon>Metazoa</taxon>
        <taxon>Chordata</taxon>
        <taxon>Craniata</taxon>
        <taxon>Vertebrata</taxon>
        <taxon>Euteleostomi</taxon>
        <taxon>Actinopterygii</taxon>
        <taxon>Neopterygii</taxon>
        <taxon>Teleostei</taxon>
        <taxon>Ostariophysi</taxon>
        <taxon>Cypriniformes</taxon>
        <taxon>Xenocyprididae</taxon>
        <taxon>Xenocypridinae</taxon>
        <taxon>Culter</taxon>
    </lineage>
</organism>
<feature type="region of interest" description="Disordered" evidence="2">
    <location>
        <begin position="90"/>
        <end position="120"/>
    </location>
</feature>
<evidence type="ECO:0000259" key="4">
    <source>
        <dbReference type="SMART" id="SM00199"/>
    </source>
</evidence>
<feature type="chain" id="PRO_5043576159" description="Chemokine interleukin-8-like domain-containing protein" evidence="3">
    <location>
        <begin position="24"/>
        <end position="120"/>
    </location>
</feature>
<dbReference type="GO" id="GO:0005615">
    <property type="term" value="C:extracellular space"/>
    <property type="evidence" value="ECO:0007669"/>
    <property type="project" value="UniProtKB-KW"/>
</dbReference>
<dbReference type="PANTHER" id="PTHR12015">
    <property type="entry name" value="SMALL INDUCIBLE CYTOKINE A"/>
    <property type="match status" value="1"/>
</dbReference>
<dbReference type="InterPro" id="IPR036048">
    <property type="entry name" value="Interleukin_8-like_sf"/>
</dbReference>
<dbReference type="InterPro" id="IPR039809">
    <property type="entry name" value="Chemokine_b/g/d"/>
</dbReference>
<sequence>MMRSLVCLPFCLVLILLCRTSETSQRSLNCCLKTGNERIPVNRVVDYAVQTAGLCPINAIVLWTTKGKAKCYEPGSEWIKCVMSKVDQKKMSKETSDPTASPSQNRKQKNGKGCKQKKLI</sequence>
<name>A0AAW1YYP4_CULAL</name>
<dbReference type="GO" id="GO:0006955">
    <property type="term" value="P:immune response"/>
    <property type="evidence" value="ECO:0007669"/>
    <property type="project" value="InterPro"/>
</dbReference>
<dbReference type="GO" id="GO:0008009">
    <property type="term" value="F:chemokine activity"/>
    <property type="evidence" value="ECO:0007669"/>
    <property type="project" value="InterPro"/>
</dbReference>
<keyword evidence="6" id="KW-1185">Reference proteome</keyword>
<reference evidence="5 6" key="1">
    <citation type="submission" date="2024-05" db="EMBL/GenBank/DDBJ databases">
        <title>A high-quality chromosomal-level genome assembly of Topmouth culter (Culter alburnus).</title>
        <authorList>
            <person name="Zhao H."/>
        </authorList>
    </citation>
    <scope>NUCLEOTIDE SEQUENCE [LARGE SCALE GENOMIC DNA]</scope>
    <source>
        <strain evidence="5">CATC2023</strain>
        <tissue evidence="5">Muscle</tissue>
    </source>
</reference>
<evidence type="ECO:0000256" key="1">
    <source>
        <dbReference type="ARBA" id="ARBA00022514"/>
    </source>
</evidence>
<proteinExistence type="predicted"/>
<dbReference type="EMBL" id="JAWDJR010000023">
    <property type="protein sequence ID" value="KAK9953171.1"/>
    <property type="molecule type" value="Genomic_DNA"/>
</dbReference>
<evidence type="ECO:0000313" key="6">
    <source>
        <dbReference type="Proteomes" id="UP001479290"/>
    </source>
</evidence>
<dbReference type="InterPro" id="IPR001811">
    <property type="entry name" value="Chemokine_IL8-like_dom"/>
</dbReference>
<accession>A0AAW1YYP4</accession>
<dbReference type="PANTHER" id="PTHR12015:SF108">
    <property type="entry name" value="C-C MOTIF CHEMOKINE 20"/>
    <property type="match status" value="1"/>
</dbReference>
<dbReference type="Gene3D" id="2.40.50.40">
    <property type="match status" value="1"/>
</dbReference>
<evidence type="ECO:0000313" key="5">
    <source>
        <dbReference type="EMBL" id="KAK9953171.1"/>
    </source>
</evidence>
<dbReference type="SUPFAM" id="SSF54117">
    <property type="entry name" value="Interleukin 8-like chemokines"/>
    <property type="match status" value="1"/>
</dbReference>
<evidence type="ECO:0000256" key="2">
    <source>
        <dbReference type="SAM" id="MobiDB-lite"/>
    </source>
</evidence>
<dbReference type="Proteomes" id="UP001479290">
    <property type="component" value="Unassembled WGS sequence"/>
</dbReference>
<dbReference type="Pfam" id="PF00048">
    <property type="entry name" value="IL8"/>
    <property type="match status" value="1"/>
</dbReference>
<gene>
    <name evidence="5" type="ORF">ABG768_017189</name>
</gene>
<keyword evidence="3" id="KW-0732">Signal</keyword>
<feature type="domain" description="Chemokine interleukin-8-like" evidence="4">
    <location>
        <begin position="27"/>
        <end position="86"/>
    </location>
</feature>
<comment type="caution">
    <text evidence="5">The sequence shown here is derived from an EMBL/GenBank/DDBJ whole genome shotgun (WGS) entry which is preliminary data.</text>
</comment>
<dbReference type="AlphaFoldDB" id="A0AAW1YYP4"/>
<protein>
    <recommendedName>
        <fullName evidence="4">Chemokine interleukin-8-like domain-containing protein</fullName>
    </recommendedName>
</protein>
<evidence type="ECO:0000256" key="3">
    <source>
        <dbReference type="SAM" id="SignalP"/>
    </source>
</evidence>
<keyword evidence="1" id="KW-0202">Cytokine</keyword>
<feature type="signal peptide" evidence="3">
    <location>
        <begin position="1"/>
        <end position="23"/>
    </location>
</feature>